<accession>A0A3D4VCE2</accession>
<dbReference type="InterPro" id="IPR024654">
    <property type="entry name" value="Calcineurin-like_PHP_lpxH"/>
</dbReference>
<dbReference type="GO" id="GO:0016791">
    <property type="term" value="F:phosphatase activity"/>
    <property type="evidence" value="ECO:0007669"/>
    <property type="project" value="TreeGrafter"/>
</dbReference>
<dbReference type="Proteomes" id="UP000264071">
    <property type="component" value="Unassembled WGS sequence"/>
</dbReference>
<evidence type="ECO:0000259" key="2">
    <source>
        <dbReference type="Pfam" id="PF12850"/>
    </source>
</evidence>
<evidence type="ECO:0000313" key="4">
    <source>
        <dbReference type="Proteomes" id="UP000264071"/>
    </source>
</evidence>
<dbReference type="EMBL" id="DPIY01000011">
    <property type="protein sequence ID" value="HCT58781.1"/>
    <property type="molecule type" value="Genomic_DNA"/>
</dbReference>
<proteinExistence type="inferred from homology"/>
<dbReference type="InterPro" id="IPR029052">
    <property type="entry name" value="Metallo-depent_PP-like"/>
</dbReference>
<comment type="similarity">
    <text evidence="1">Belongs to the metallophosphoesterase superfamily. YfcE family.</text>
</comment>
<protein>
    <submittedName>
        <fullName evidence="3">Metallophosphoesterase</fullName>
    </submittedName>
</protein>
<evidence type="ECO:0000313" key="3">
    <source>
        <dbReference type="EMBL" id="HCT58781.1"/>
    </source>
</evidence>
<feature type="domain" description="Calcineurin-like phosphoesterase" evidence="2">
    <location>
        <begin position="1"/>
        <end position="207"/>
    </location>
</feature>
<name>A0A3D4VCE2_9BACT</name>
<dbReference type="OMA" id="DIHGNHL"/>
<dbReference type="PANTHER" id="PTHR42850">
    <property type="entry name" value="METALLOPHOSPHOESTERASE"/>
    <property type="match status" value="1"/>
</dbReference>
<dbReference type="InterPro" id="IPR011152">
    <property type="entry name" value="Pesterase_MJ0912"/>
</dbReference>
<comment type="caution">
    <text evidence="3">The sequence shown here is derived from an EMBL/GenBank/DDBJ whole genome shotgun (WGS) entry which is preliminary data.</text>
</comment>
<organism evidence="3 4">
    <name type="scientific">Gemmatimonas aurantiaca</name>
    <dbReference type="NCBI Taxonomy" id="173480"/>
    <lineage>
        <taxon>Bacteria</taxon>
        <taxon>Pseudomonadati</taxon>
        <taxon>Gemmatimonadota</taxon>
        <taxon>Gemmatimonadia</taxon>
        <taxon>Gemmatimonadales</taxon>
        <taxon>Gemmatimonadaceae</taxon>
        <taxon>Gemmatimonas</taxon>
    </lineage>
</organism>
<dbReference type="InterPro" id="IPR050126">
    <property type="entry name" value="Ap4A_hydrolase"/>
</dbReference>
<dbReference type="Gene3D" id="3.60.21.10">
    <property type="match status" value="1"/>
</dbReference>
<dbReference type="Pfam" id="PF12850">
    <property type="entry name" value="Metallophos_2"/>
    <property type="match status" value="1"/>
</dbReference>
<dbReference type="PANTHER" id="PTHR42850:SF2">
    <property type="entry name" value="BLL5683 PROTEIN"/>
    <property type="match status" value="1"/>
</dbReference>
<sequence>MRYALISDIHANLHALDAVLADIDARKGIAAIYHLGDLVGYSAFPNEVVDRLRARAIAGIAGNYDSTVGTDYKHCGCKVESPRQEELAHISYEYTRQAVSLATKQYLATLPFSIDLRPLGGHLKGPRLMLVHGTPTLNTLYWTADRSDEFCLTMAKNAGLNAGDMVAFGHTHKPWYREVGGVHFVNTGSVGRPKDGDARAGYVIVDLGGTAPEIEFVRVPYDVDAAVQAVAAAGLPEGFGDFLRSGGAPAL</sequence>
<dbReference type="GO" id="GO:0005737">
    <property type="term" value="C:cytoplasm"/>
    <property type="evidence" value="ECO:0007669"/>
    <property type="project" value="TreeGrafter"/>
</dbReference>
<dbReference type="PIRSF" id="PIRSF000883">
    <property type="entry name" value="Pesterase_MJ0912"/>
    <property type="match status" value="1"/>
</dbReference>
<dbReference type="AlphaFoldDB" id="A0A3D4VCE2"/>
<reference evidence="3 4" key="1">
    <citation type="journal article" date="2018" name="Nat. Biotechnol.">
        <title>A standardized bacterial taxonomy based on genome phylogeny substantially revises the tree of life.</title>
        <authorList>
            <person name="Parks D.H."/>
            <person name="Chuvochina M."/>
            <person name="Waite D.W."/>
            <person name="Rinke C."/>
            <person name="Skarshewski A."/>
            <person name="Chaumeil P.A."/>
            <person name="Hugenholtz P."/>
        </authorList>
    </citation>
    <scope>NUCLEOTIDE SEQUENCE [LARGE SCALE GENOMIC DNA]</scope>
    <source>
        <strain evidence="3">UBA8844</strain>
    </source>
</reference>
<gene>
    <name evidence="3" type="ORF">DGD08_16365</name>
</gene>
<dbReference type="SUPFAM" id="SSF56300">
    <property type="entry name" value="Metallo-dependent phosphatases"/>
    <property type="match status" value="1"/>
</dbReference>
<evidence type="ECO:0000256" key="1">
    <source>
        <dbReference type="ARBA" id="ARBA00008950"/>
    </source>
</evidence>